<feature type="transmembrane region" description="Helical" evidence="7">
    <location>
        <begin position="38"/>
        <end position="56"/>
    </location>
</feature>
<dbReference type="GO" id="GO:0055085">
    <property type="term" value="P:transmembrane transport"/>
    <property type="evidence" value="ECO:0007669"/>
    <property type="project" value="InterPro"/>
</dbReference>
<dbReference type="Pfam" id="PF12911">
    <property type="entry name" value="OppC_N"/>
    <property type="match status" value="1"/>
</dbReference>
<dbReference type="InterPro" id="IPR000515">
    <property type="entry name" value="MetI-like"/>
</dbReference>
<keyword evidence="3" id="KW-1003">Cell membrane</keyword>
<dbReference type="PROSITE" id="PS50928">
    <property type="entry name" value="ABC_TM1"/>
    <property type="match status" value="1"/>
</dbReference>
<reference evidence="9 10" key="1">
    <citation type="journal article" date="2013" name="Stand. Genomic Sci.">
        <title>Genomic Encyclopedia of Type Strains, Phase I: The one thousand microbial genomes (KMG-I) project.</title>
        <authorList>
            <person name="Kyrpides N.C."/>
            <person name="Woyke T."/>
            <person name="Eisen J.A."/>
            <person name="Garrity G."/>
            <person name="Lilburn T.G."/>
            <person name="Beck B.J."/>
            <person name="Whitman W.B."/>
            <person name="Hugenholtz P."/>
            <person name="Klenk H.P."/>
        </authorList>
    </citation>
    <scope>NUCLEOTIDE SEQUENCE [LARGE SCALE GENOMIC DNA]</scope>
    <source>
        <strain evidence="9 10">DSM 45044</strain>
    </source>
</reference>
<feature type="transmembrane region" description="Helical" evidence="7">
    <location>
        <begin position="228"/>
        <end position="257"/>
    </location>
</feature>
<dbReference type="RefSeq" id="WP_147144405.1">
    <property type="nucleotide sequence ID" value="NZ_BAABIJ010000007.1"/>
</dbReference>
<evidence type="ECO:0000259" key="8">
    <source>
        <dbReference type="PROSITE" id="PS50928"/>
    </source>
</evidence>
<feature type="domain" description="ABC transmembrane type-1" evidence="8">
    <location>
        <begin position="104"/>
        <end position="300"/>
    </location>
</feature>
<dbReference type="InterPro" id="IPR025966">
    <property type="entry name" value="OppC_N"/>
</dbReference>
<dbReference type="OrthoDB" id="9812701at2"/>
<comment type="similarity">
    <text evidence="7">Belongs to the binding-protein-dependent transport system permease family.</text>
</comment>
<feature type="transmembrane region" description="Helical" evidence="7">
    <location>
        <begin position="140"/>
        <end position="159"/>
    </location>
</feature>
<name>A0A562UPS5_9ACTN</name>
<evidence type="ECO:0000256" key="5">
    <source>
        <dbReference type="ARBA" id="ARBA00022989"/>
    </source>
</evidence>
<keyword evidence="6 7" id="KW-0472">Membrane</keyword>
<dbReference type="PANTHER" id="PTHR43386:SF6">
    <property type="entry name" value="ABC TRANSPORTER PERMEASE PROTEIN"/>
    <property type="match status" value="1"/>
</dbReference>
<evidence type="ECO:0000256" key="2">
    <source>
        <dbReference type="ARBA" id="ARBA00022448"/>
    </source>
</evidence>
<organism evidence="9 10">
    <name type="scientific">Stackebrandtia albiflava</name>
    <dbReference type="NCBI Taxonomy" id="406432"/>
    <lineage>
        <taxon>Bacteria</taxon>
        <taxon>Bacillati</taxon>
        <taxon>Actinomycetota</taxon>
        <taxon>Actinomycetes</taxon>
        <taxon>Glycomycetales</taxon>
        <taxon>Glycomycetaceae</taxon>
        <taxon>Stackebrandtia</taxon>
    </lineage>
</organism>
<proteinExistence type="inferred from homology"/>
<feature type="transmembrane region" description="Helical" evidence="7">
    <location>
        <begin position="106"/>
        <end position="128"/>
    </location>
</feature>
<keyword evidence="4 7" id="KW-0812">Transmembrane</keyword>
<dbReference type="EMBL" id="VLLL01000011">
    <property type="protein sequence ID" value="TWJ07612.1"/>
    <property type="molecule type" value="Genomic_DNA"/>
</dbReference>
<evidence type="ECO:0000256" key="4">
    <source>
        <dbReference type="ARBA" id="ARBA00022692"/>
    </source>
</evidence>
<dbReference type="Pfam" id="PF00528">
    <property type="entry name" value="BPD_transp_1"/>
    <property type="match status" value="1"/>
</dbReference>
<dbReference type="AlphaFoldDB" id="A0A562UPS5"/>
<keyword evidence="10" id="KW-1185">Reference proteome</keyword>
<sequence length="313" mass="34163">MSSDINERVVEGIDEERERPQRAAGLWRDAIRDLRKRPTVIISLLIILVVLAIGFFPSLFTDVDPKACDISRNKAPAEPGHPFGFSHEGCDYFAQTVYGAGPSVQLSLMVVTGTLIVGGLFGILAGFYGGWVDVLFSRAVDVFNSIPFLLGAILLLTMFRDIQMPFVGARLQAIIPAVITLIIFGWTSTMRLVRASVIEARNLDYVHAARSLGASNARLMFRHILPNAVAPVVSLIPLSIAGMISVEATLSFLGLGVRKPEITWGLMIDDATKWFVNGYPMLLIIPSAFLIATVLAFVLLGDAIRDALDPKLR</sequence>
<gene>
    <name evidence="9" type="ORF">LX16_5098</name>
</gene>
<dbReference type="InterPro" id="IPR035906">
    <property type="entry name" value="MetI-like_sf"/>
</dbReference>
<dbReference type="GO" id="GO:0005886">
    <property type="term" value="C:plasma membrane"/>
    <property type="evidence" value="ECO:0007669"/>
    <property type="project" value="UniProtKB-SubCell"/>
</dbReference>
<dbReference type="SUPFAM" id="SSF161098">
    <property type="entry name" value="MetI-like"/>
    <property type="match status" value="1"/>
</dbReference>
<feature type="transmembrane region" description="Helical" evidence="7">
    <location>
        <begin position="171"/>
        <end position="193"/>
    </location>
</feature>
<evidence type="ECO:0000313" key="9">
    <source>
        <dbReference type="EMBL" id="TWJ07612.1"/>
    </source>
</evidence>
<keyword evidence="2 7" id="KW-0813">Transport</keyword>
<dbReference type="CDD" id="cd06261">
    <property type="entry name" value="TM_PBP2"/>
    <property type="match status" value="1"/>
</dbReference>
<evidence type="ECO:0000256" key="6">
    <source>
        <dbReference type="ARBA" id="ARBA00023136"/>
    </source>
</evidence>
<evidence type="ECO:0000313" key="10">
    <source>
        <dbReference type="Proteomes" id="UP000321617"/>
    </source>
</evidence>
<keyword evidence="5 7" id="KW-1133">Transmembrane helix</keyword>
<evidence type="ECO:0000256" key="7">
    <source>
        <dbReference type="RuleBase" id="RU363032"/>
    </source>
</evidence>
<feature type="transmembrane region" description="Helical" evidence="7">
    <location>
        <begin position="277"/>
        <end position="304"/>
    </location>
</feature>
<comment type="caution">
    <text evidence="9">The sequence shown here is derived from an EMBL/GenBank/DDBJ whole genome shotgun (WGS) entry which is preliminary data.</text>
</comment>
<accession>A0A562UPS5</accession>
<evidence type="ECO:0000256" key="3">
    <source>
        <dbReference type="ARBA" id="ARBA00022475"/>
    </source>
</evidence>
<dbReference type="PANTHER" id="PTHR43386">
    <property type="entry name" value="OLIGOPEPTIDE TRANSPORT SYSTEM PERMEASE PROTEIN APPC"/>
    <property type="match status" value="1"/>
</dbReference>
<protein>
    <submittedName>
        <fullName evidence="9">Peptide/nickel transport system permease protein/oligopeptide transport system permease protein</fullName>
    </submittedName>
</protein>
<comment type="subcellular location">
    <subcellularLocation>
        <location evidence="1 7">Cell membrane</location>
        <topology evidence="1 7">Multi-pass membrane protein</topology>
    </subcellularLocation>
</comment>
<dbReference type="InterPro" id="IPR050366">
    <property type="entry name" value="BP-dependent_transpt_permease"/>
</dbReference>
<dbReference type="Proteomes" id="UP000321617">
    <property type="component" value="Unassembled WGS sequence"/>
</dbReference>
<dbReference type="Gene3D" id="1.10.3720.10">
    <property type="entry name" value="MetI-like"/>
    <property type="match status" value="1"/>
</dbReference>
<evidence type="ECO:0000256" key="1">
    <source>
        <dbReference type="ARBA" id="ARBA00004651"/>
    </source>
</evidence>